<dbReference type="Proteomes" id="UP001628156">
    <property type="component" value="Unassembled WGS sequence"/>
</dbReference>
<evidence type="ECO:0000313" key="2">
    <source>
        <dbReference type="Proteomes" id="UP001628156"/>
    </source>
</evidence>
<gene>
    <name evidence="1" type="ORF">ENUP19_0222G0002</name>
</gene>
<dbReference type="EMBL" id="BAAFRS010000222">
    <property type="protein sequence ID" value="GAB1224845.1"/>
    <property type="molecule type" value="Genomic_DNA"/>
</dbReference>
<sequence>MDVLEIMLYVLQSINNKIPKEEQKDVENQHETSEQQTTDIKIKLNQIKLTCCDGENKFEMKVLITQNDKQPFIKII</sequence>
<proteinExistence type="predicted"/>
<reference evidence="1 2" key="1">
    <citation type="journal article" date="2019" name="PLoS Negl. Trop. Dis.">
        <title>Whole genome sequencing of Entamoeba nuttalli reveals mammalian host-related molecular signatures and a novel octapeptide-repeat surface protein.</title>
        <authorList>
            <person name="Tanaka M."/>
            <person name="Makiuchi T."/>
            <person name="Komiyama T."/>
            <person name="Shiina T."/>
            <person name="Osaki K."/>
            <person name="Tachibana H."/>
        </authorList>
    </citation>
    <scope>NUCLEOTIDE SEQUENCE [LARGE SCALE GENOMIC DNA]</scope>
    <source>
        <strain evidence="1 2">P19-061405</strain>
    </source>
</reference>
<comment type="caution">
    <text evidence="1">The sequence shown here is derived from an EMBL/GenBank/DDBJ whole genome shotgun (WGS) entry which is preliminary data.</text>
</comment>
<evidence type="ECO:0000313" key="1">
    <source>
        <dbReference type="EMBL" id="GAB1224845.1"/>
    </source>
</evidence>
<name>A0ABQ0DPT0_9EUKA</name>
<protein>
    <submittedName>
        <fullName evidence="1">Uncharacterized protein</fullName>
    </submittedName>
</protein>
<accession>A0ABQ0DPT0</accession>
<keyword evidence="2" id="KW-1185">Reference proteome</keyword>
<organism evidence="1 2">
    <name type="scientific">Entamoeba nuttalli</name>
    <dbReference type="NCBI Taxonomy" id="412467"/>
    <lineage>
        <taxon>Eukaryota</taxon>
        <taxon>Amoebozoa</taxon>
        <taxon>Evosea</taxon>
        <taxon>Archamoebae</taxon>
        <taxon>Mastigamoebida</taxon>
        <taxon>Entamoebidae</taxon>
        <taxon>Entamoeba</taxon>
    </lineage>
</organism>